<keyword evidence="2" id="KW-1185">Reference proteome</keyword>
<protein>
    <submittedName>
        <fullName evidence="1">Uncharacterized protein</fullName>
    </submittedName>
</protein>
<evidence type="ECO:0000313" key="1">
    <source>
        <dbReference type="EMBL" id="KAL1865100.1"/>
    </source>
</evidence>
<comment type="caution">
    <text evidence="1">The sequence shown here is derived from an EMBL/GenBank/DDBJ whole genome shotgun (WGS) entry which is preliminary data.</text>
</comment>
<sequence length="254" mass="26507">MRSCSVNSKRLVVLPEPSLWRGAGAARGVLMGERSGLARGVANPTWDVRVGLLDRMRESMVRLGTAEKLLKVLIMVSSTPVGSSSSCTSCSSGSSSSSSSSSSFFFFWCASAPRVAVRLSGSPRSPSSMTLTSSSKMSIACLSPSFSRSTASRLMCFSWLGVRPARGVASEGGLVLTRMGNRFSGRVILRGLLGRGGGGMLDAGDSCLSLVAPSRGGSGRRSCRILSGDSSVPERTRDAGRSLGGEVFSWSSLT</sequence>
<evidence type="ECO:0000313" key="2">
    <source>
        <dbReference type="Proteomes" id="UP001586593"/>
    </source>
</evidence>
<gene>
    <name evidence="1" type="ORF">VTK73DRAFT_5491</name>
</gene>
<proteinExistence type="predicted"/>
<dbReference type="EMBL" id="JAZHXJ010000306">
    <property type="protein sequence ID" value="KAL1865100.1"/>
    <property type="molecule type" value="Genomic_DNA"/>
</dbReference>
<accession>A0ABR3WNF8</accession>
<name>A0ABR3WNF8_9PEZI</name>
<reference evidence="1 2" key="1">
    <citation type="journal article" date="2024" name="Commun. Biol.">
        <title>Comparative genomic analysis of thermophilic fungi reveals convergent evolutionary adaptations and gene losses.</title>
        <authorList>
            <person name="Steindorff A.S."/>
            <person name="Aguilar-Pontes M.V."/>
            <person name="Robinson A.J."/>
            <person name="Andreopoulos B."/>
            <person name="LaButti K."/>
            <person name="Kuo A."/>
            <person name="Mondo S."/>
            <person name="Riley R."/>
            <person name="Otillar R."/>
            <person name="Haridas S."/>
            <person name="Lipzen A."/>
            <person name="Grimwood J."/>
            <person name="Schmutz J."/>
            <person name="Clum A."/>
            <person name="Reid I.D."/>
            <person name="Moisan M.C."/>
            <person name="Butler G."/>
            <person name="Nguyen T.T.M."/>
            <person name="Dewar K."/>
            <person name="Conant G."/>
            <person name="Drula E."/>
            <person name="Henrissat B."/>
            <person name="Hansel C."/>
            <person name="Singer S."/>
            <person name="Hutchinson M.I."/>
            <person name="de Vries R.P."/>
            <person name="Natvig D.O."/>
            <person name="Powell A.J."/>
            <person name="Tsang A."/>
            <person name="Grigoriev I.V."/>
        </authorList>
    </citation>
    <scope>NUCLEOTIDE SEQUENCE [LARGE SCALE GENOMIC DNA]</scope>
    <source>
        <strain evidence="1 2">ATCC 24622</strain>
    </source>
</reference>
<organism evidence="1 2">
    <name type="scientific">Phialemonium thermophilum</name>
    <dbReference type="NCBI Taxonomy" id="223376"/>
    <lineage>
        <taxon>Eukaryota</taxon>
        <taxon>Fungi</taxon>
        <taxon>Dikarya</taxon>
        <taxon>Ascomycota</taxon>
        <taxon>Pezizomycotina</taxon>
        <taxon>Sordariomycetes</taxon>
        <taxon>Sordariomycetidae</taxon>
        <taxon>Cephalothecales</taxon>
        <taxon>Cephalothecaceae</taxon>
        <taxon>Phialemonium</taxon>
    </lineage>
</organism>
<dbReference type="Proteomes" id="UP001586593">
    <property type="component" value="Unassembled WGS sequence"/>
</dbReference>